<dbReference type="AlphaFoldDB" id="A0A1V3J2D5"/>
<organism evidence="3 4">
    <name type="scientific">Rodentibacter trehalosifermentans</name>
    <dbReference type="NCBI Taxonomy" id="1908263"/>
    <lineage>
        <taxon>Bacteria</taxon>
        <taxon>Pseudomonadati</taxon>
        <taxon>Pseudomonadota</taxon>
        <taxon>Gammaproteobacteria</taxon>
        <taxon>Pasteurellales</taxon>
        <taxon>Pasteurellaceae</taxon>
        <taxon>Rodentibacter</taxon>
    </lineage>
</organism>
<keyword evidence="4" id="KW-1185">Reference proteome</keyword>
<evidence type="ECO:0000313" key="3">
    <source>
        <dbReference type="EMBL" id="OOF49062.1"/>
    </source>
</evidence>
<feature type="site" description="Important for autoinhibition of adenylyltransferase activity" evidence="1">
    <location>
        <position position="31"/>
    </location>
</feature>
<dbReference type="InterPro" id="IPR036597">
    <property type="entry name" value="Fido-like_dom_sf"/>
</dbReference>
<evidence type="ECO:0000313" key="4">
    <source>
        <dbReference type="Proteomes" id="UP000189161"/>
    </source>
</evidence>
<protein>
    <recommendedName>
        <fullName evidence="2">Fido domain-containing protein</fullName>
    </recommendedName>
</protein>
<dbReference type="Gene3D" id="1.10.3290.10">
    <property type="entry name" value="Fido-like domain"/>
    <property type="match status" value="1"/>
</dbReference>
<evidence type="ECO:0000256" key="1">
    <source>
        <dbReference type="PIRSR" id="PIRSR640198-3"/>
    </source>
</evidence>
<dbReference type="PANTHER" id="PTHR13504:SF38">
    <property type="entry name" value="FIDO DOMAIN-CONTAINING PROTEIN"/>
    <property type="match status" value="1"/>
</dbReference>
<dbReference type="RefSeq" id="WP_077478054.1">
    <property type="nucleotide sequence ID" value="NZ_MLHL01000019.1"/>
</dbReference>
<sequence>MENKYQLSLKENIFLAKKTWVSQIYHMSKFENCNTTLLQTEHILNYRADISVSLNDAETILNLRNGFRFMINHIQDELSLDFMKKINFLVAQNDSLDPGEIRRGQVGVSLYNGERYVPAIPKEADVIAKITAILSDLQHSEIYRGLVFMLEMMKDQIFWDGNKRTAILSANAYFIQQGLGIIEIDDSYFDEFNLMLSAFYQDQNKREILVKFLYENCIQGIDFN</sequence>
<dbReference type="PROSITE" id="PS51459">
    <property type="entry name" value="FIDO"/>
    <property type="match status" value="1"/>
</dbReference>
<reference evidence="3 4" key="1">
    <citation type="submission" date="2016-10" db="EMBL/GenBank/DDBJ databases">
        <title>Rodentibacter gen. nov. and new species.</title>
        <authorList>
            <person name="Christensen H."/>
        </authorList>
    </citation>
    <scope>NUCLEOTIDE SEQUENCE [LARGE SCALE GENOMIC DNA]</scope>
    <source>
        <strain evidence="3 4">H1987082031</strain>
    </source>
</reference>
<gene>
    <name evidence="3" type="ORF">BKK52_04520</name>
</gene>
<dbReference type="InterPro" id="IPR003812">
    <property type="entry name" value="Fido"/>
</dbReference>
<name>A0A1V3J2D5_9PAST</name>
<comment type="caution">
    <text evidence="3">The sequence shown here is derived from an EMBL/GenBank/DDBJ whole genome shotgun (WGS) entry which is preliminary data.</text>
</comment>
<dbReference type="OrthoDB" id="9807853at2"/>
<evidence type="ECO:0000259" key="2">
    <source>
        <dbReference type="PROSITE" id="PS51459"/>
    </source>
</evidence>
<proteinExistence type="predicted"/>
<dbReference type="Proteomes" id="UP000189161">
    <property type="component" value="Unassembled WGS sequence"/>
</dbReference>
<dbReference type="EMBL" id="MLHL01000019">
    <property type="protein sequence ID" value="OOF49062.1"/>
    <property type="molecule type" value="Genomic_DNA"/>
</dbReference>
<feature type="domain" description="Fido" evidence="2">
    <location>
        <begin position="78"/>
        <end position="215"/>
    </location>
</feature>
<accession>A0A1V3J2D5</accession>
<dbReference type="PANTHER" id="PTHR13504">
    <property type="entry name" value="FIDO DOMAIN-CONTAINING PROTEIN DDB_G0283145"/>
    <property type="match status" value="1"/>
</dbReference>
<dbReference type="SUPFAM" id="SSF140931">
    <property type="entry name" value="Fic-like"/>
    <property type="match status" value="1"/>
</dbReference>
<dbReference type="InterPro" id="IPR040198">
    <property type="entry name" value="Fido_containing"/>
</dbReference>